<name>A0A931I0C8_9HYPH</name>
<feature type="domain" description="Phospholipid/glycerol acyltransferase" evidence="4">
    <location>
        <begin position="38"/>
        <end position="160"/>
    </location>
</feature>
<proteinExistence type="predicted"/>
<protein>
    <submittedName>
        <fullName evidence="5">1-acyl-sn-glycerol-3-phosphate acyltransferase</fullName>
    </submittedName>
</protein>
<evidence type="ECO:0000256" key="1">
    <source>
        <dbReference type="ARBA" id="ARBA00005189"/>
    </source>
</evidence>
<comment type="caution">
    <text evidence="5">The sequence shown here is derived from an EMBL/GenBank/DDBJ whole genome shotgun (WGS) entry which is preliminary data.</text>
</comment>
<evidence type="ECO:0000256" key="3">
    <source>
        <dbReference type="ARBA" id="ARBA00023315"/>
    </source>
</evidence>
<dbReference type="PANTHER" id="PTHR10434:SF11">
    <property type="entry name" value="1-ACYL-SN-GLYCEROL-3-PHOSPHATE ACYLTRANSFERASE"/>
    <property type="match status" value="1"/>
</dbReference>
<dbReference type="EMBL" id="JADZLT010000040">
    <property type="protein sequence ID" value="MBH0236926.1"/>
    <property type="molecule type" value="Genomic_DNA"/>
</dbReference>
<sequence length="223" mass="24110">MIRRFAATLAAFAVTGFARVVTGVRGNWIGCTPSPEPRIYFANHASHGDFVLIWTVLPPALRRQTRPVAGADYWQADRVRRFLGRDVFDALLIDRDPATRTNDPVTRMAEALGAGQSLILFPEGTRNTSGAGLLPFKSGLYHIARTRPEVDLVPVYIDNLSRVLPKGEVLPVPLLCDVRFGAPLRLGEGEEKDAFLARARAAVVALSAKPGTAVADGAGEARP</sequence>
<comment type="pathway">
    <text evidence="1">Lipid metabolism.</text>
</comment>
<dbReference type="SUPFAM" id="SSF69593">
    <property type="entry name" value="Glycerol-3-phosphate (1)-acyltransferase"/>
    <property type="match status" value="1"/>
</dbReference>
<gene>
    <name evidence="5" type="ORF">I5731_03740</name>
</gene>
<organism evidence="5 6">
    <name type="scientific">Methylobrevis albus</name>
    <dbReference type="NCBI Taxonomy" id="2793297"/>
    <lineage>
        <taxon>Bacteria</taxon>
        <taxon>Pseudomonadati</taxon>
        <taxon>Pseudomonadota</taxon>
        <taxon>Alphaproteobacteria</taxon>
        <taxon>Hyphomicrobiales</taxon>
        <taxon>Pleomorphomonadaceae</taxon>
        <taxon>Methylobrevis</taxon>
    </lineage>
</organism>
<reference evidence="5" key="1">
    <citation type="submission" date="2020-12" db="EMBL/GenBank/DDBJ databases">
        <title>Methylobrevis albus sp. nov., isolated from fresh water lack sediment.</title>
        <authorList>
            <person name="Zou Q."/>
        </authorList>
    </citation>
    <scope>NUCLEOTIDE SEQUENCE</scope>
    <source>
        <strain evidence="5">L22</strain>
    </source>
</reference>
<dbReference type="CDD" id="cd07989">
    <property type="entry name" value="LPLAT_AGPAT-like"/>
    <property type="match status" value="1"/>
</dbReference>
<dbReference type="GO" id="GO:0003841">
    <property type="term" value="F:1-acylglycerol-3-phosphate O-acyltransferase activity"/>
    <property type="evidence" value="ECO:0007669"/>
    <property type="project" value="TreeGrafter"/>
</dbReference>
<dbReference type="Proteomes" id="UP000631694">
    <property type="component" value="Unassembled WGS sequence"/>
</dbReference>
<keyword evidence="6" id="KW-1185">Reference proteome</keyword>
<keyword evidence="2" id="KW-0808">Transferase</keyword>
<evidence type="ECO:0000256" key="2">
    <source>
        <dbReference type="ARBA" id="ARBA00022679"/>
    </source>
</evidence>
<dbReference type="GO" id="GO:0006654">
    <property type="term" value="P:phosphatidic acid biosynthetic process"/>
    <property type="evidence" value="ECO:0007669"/>
    <property type="project" value="TreeGrafter"/>
</dbReference>
<evidence type="ECO:0000313" key="5">
    <source>
        <dbReference type="EMBL" id="MBH0236926.1"/>
    </source>
</evidence>
<evidence type="ECO:0000313" key="6">
    <source>
        <dbReference type="Proteomes" id="UP000631694"/>
    </source>
</evidence>
<dbReference type="SMART" id="SM00563">
    <property type="entry name" value="PlsC"/>
    <property type="match status" value="1"/>
</dbReference>
<evidence type="ECO:0000259" key="4">
    <source>
        <dbReference type="SMART" id="SM00563"/>
    </source>
</evidence>
<dbReference type="PANTHER" id="PTHR10434">
    <property type="entry name" value="1-ACYL-SN-GLYCEROL-3-PHOSPHATE ACYLTRANSFERASE"/>
    <property type="match status" value="1"/>
</dbReference>
<keyword evidence="3 5" id="KW-0012">Acyltransferase</keyword>
<accession>A0A931I0C8</accession>
<dbReference type="Pfam" id="PF01553">
    <property type="entry name" value="Acyltransferase"/>
    <property type="match status" value="1"/>
</dbReference>
<dbReference type="InterPro" id="IPR002123">
    <property type="entry name" value="Plipid/glycerol_acylTrfase"/>
</dbReference>
<dbReference type="AlphaFoldDB" id="A0A931I0C8"/>